<organism evidence="2 4">
    <name type="scientific">Klebsiella spallanzanii</name>
    <dbReference type="NCBI Taxonomy" id="2587528"/>
    <lineage>
        <taxon>Bacteria</taxon>
        <taxon>Pseudomonadati</taxon>
        <taxon>Pseudomonadota</taxon>
        <taxon>Gammaproteobacteria</taxon>
        <taxon>Enterobacterales</taxon>
        <taxon>Enterobacteriaceae</taxon>
        <taxon>Klebsiella/Raoultella group</taxon>
        <taxon>Klebsiella</taxon>
    </lineage>
</organism>
<dbReference type="AlphaFoldDB" id="A0A564GNR3"/>
<evidence type="ECO:0000313" key="2">
    <source>
        <dbReference type="EMBL" id="VUT01129.1"/>
    </source>
</evidence>
<evidence type="ECO:0000313" key="1">
    <source>
        <dbReference type="EMBL" id="VUS22626.1"/>
    </source>
</evidence>
<reference evidence="3 4" key="1">
    <citation type="submission" date="2019-07" db="EMBL/GenBank/DDBJ databases">
        <authorList>
            <person name="Brisse S."/>
            <person name="Rodrigues C."/>
            <person name="Thorpe H."/>
        </authorList>
    </citation>
    <scope>NUCLEOTIDE SEQUENCE [LARGE SCALE GENOMIC DNA]</scope>
    <source>
        <strain evidence="2">SB6408</strain>
        <strain evidence="1">SB6411</strain>
    </source>
</reference>
<name>A0A564GNR3_9ENTR</name>
<dbReference type="EMBL" id="CABGHF010000045">
    <property type="protein sequence ID" value="VUT01129.1"/>
    <property type="molecule type" value="Genomic_DNA"/>
</dbReference>
<keyword evidence="3" id="KW-1185">Reference proteome</keyword>
<dbReference type="RefSeq" id="WP_185931920.1">
    <property type="nucleotide sequence ID" value="NZ_CABGGS010000001.1"/>
</dbReference>
<dbReference type="EMBL" id="CABGGS010000001">
    <property type="protein sequence ID" value="VUS22626.1"/>
    <property type="molecule type" value="Genomic_DNA"/>
</dbReference>
<evidence type="ECO:0000313" key="4">
    <source>
        <dbReference type="Proteomes" id="UP000318370"/>
    </source>
</evidence>
<gene>
    <name evidence="2" type="ORF">SB6408_01929</name>
    <name evidence="1" type="ORF">SB6411_00193</name>
</gene>
<sequence>MINDEKSPLLTAENSTFAIDLHIVHVTSQKIEHDEYICGCGENNCSGCGYEL</sequence>
<proteinExistence type="predicted"/>
<accession>A0A564GNR3</accession>
<evidence type="ECO:0000313" key="3">
    <source>
        <dbReference type="Proteomes" id="UP000317652"/>
    </source>
</evidence>
<dbReference type="Proteomes" id="UP000317652">
    <property type="component" value="Unassembled WGS sequence"/>
</dbReference>
<dbReference type="Proteomes" id="UP000318370">
    <property type="component" value="Unassembled WGS sequence"/>
</dbReference>
<protein>
    <submittedName>
        <fullName evidence="2">Uncharacterized protein</fullName>
    </submittedName>
</protein>